<dbReference type="SUPFAM" id="SSF48452">
    <property type="entry name" value="TPR-like"/>
    <property type="match status" value="1"/>
</dbReference>
<dbReference type="InterPro" id="IPR012340">
    <property type="entry name" value="NA-bd_OB-fold"/>
</dbReference>
<proteinExistence type="predicted"/>
<feature type="domain" description="S1 motif" evidence="5">
    <location>
        <begin position="125"/>
        <end position="204"/>
    </location>
</feature>
<evidence type="ECO:0000256" key="4">
    <source>
        <dbReference type="SAM" id="MobiDB-lite"/>
    </source>
</evidence>
<dbReference type="InterPro" id="IPR013105">
    <property type="entry name" value="TPR_2"/>
</dbReference>
<dbReference type="SUPFAM" id="SSF50249">
    <property type="entry name" value="Nucleic acid-binding proteins"/>
    <property type="match status" value="1"/>
</dbReference>
<feature type="compositionally biased region" description="Low complexity" evidence="4">
    <location>
        <begin position="1018"/>
        <end position="1059"/>
    </location>
</feature>
<dbReference type="InterPro" id="IPR003029">
    <property type="entry name" value="S1_domain"/>
</dbReference>
<keyword evidence="2 3" id="KW-0802">TPR repeat</keyword>
<feature type="compositionally biased region" description="Basic residues" evidence="4">
    <location>
        <begin position="460"/>
        <end position="470"/>
    </location>
</feature>
<dbReference type="Proteomes" id="UP000789390">
    <property type="component" value="Unassembled WGS sequence"/>
</dbReference>
<comment type="caution">
    <text evidence="6">The sequence shown here is derived from an EMBL/GenBank/DDBJ whole genome shotgun (WGS) entry which is preliminary data.</text>
</comment>
<feature type="compositionally biased region" description="Low complexity" evidence="4">
    <location>
        <begin position="755"/>
        <end position="769"/>
    </location>
</feature>
<feature type="compositionally biased region" description="Low complexity" evidence="4">
    <location>
        <begin position="471"/>
        <end position="494"/>
    </location>
</feature>
<keyword evidence="7" id="KW-1185">Reference proteome</keyword>
<evidence type="ECO:0000259" key="5">
    <source>
        <dbReference type="PROSITE" id="PS50126"/>
    </source>
</evidence>
<dbReference type="InterPro" id="IPR039190">
    <property type="entry name" value="TTC14"/>
</dbReference>
<feature type="compositionally biased region" description="Pro residues" evidence="4">
    <location>
        <begin position="910"/>
        <end position="919"/>
    </location>
</feature>
<dbReference type="PROSITE" id="PS50126">
    <property type="entry name" value="S1"/>
    <property type="match status" value="1"/>
</dbReference>
<protein>
    <recommendedName>
        <fullName evidence="5">S1 motif domain-containing protein</fullName>
    </recommendedName>
</protein>
<sequence length="1214" mass="136395">MDPELVVQTLNFHGQQLTKLWENERGAASLQVASLRDLDYQVYQKRSKDLGFQERGKRIRLHQFIVDKAPQLFKAEKKPKESVNSALKSQDEGNYFFPLMPPLESFCHFDKSESRTNFFESIKIGDVLIGQVQQKNFHGLIFRVVATEDSTILRDVRELSIKGSILPDQYVSDRKDGAFNTGDLIRCEVLDFNADNEKLVCGMKGLHQPAERADLQFGIITKEQLPKSYKAMIDLTGKSYEECLQSNRTFRNPSAIEHLSKSLGLNLASNVPDSFLKGLNAPIEDSDYADELRKSQNSKWATKSVAEGIKYFKSGMENEAFQCLNKALHIDPVNIEGLVARGALYANRGSYDKAITDFEAALKERPNHTNATNYLSETLVAYAKQYEDEKNIDAAIQLYQKCLGVNPSHQEARSSLQRLSKSRQRPNFNIDFLDMENGSSSKALTGKAPEDTEQKDEGRKSRRHRKRGKRGSSSSSSKSGSSSSSRFSSSGSDSSRGRSRSKKSRRSKKTAKHEPSLSPFSKKMAQLNPSNAATLAGDISQAAPSQQATSFYPSTEYPSISTQPHPVPPPPAFGRRLSKFLSVVRFAMYNYLPCLGALGGNPPPPAFAGYASSSGASGAPGQTVGYEKEVQNFIQRTALNEEYEKKVELFLQRVGKGGKDGEKKEEKEKDKKKKKKKDRSKDKKKKDGKRDKNKEKKHKKKKKGSDDEDSDKQISPNLSGLDELGELEAKLSAVYNKLTAKESSKKKKKRKRHSSNSSDSSSSSGSSSDSELERKKRKAKKALEDLAAAAGLLRGGESKLNVKPEPVPPPSYVPTPGAAGMSASAGGASGDDDDYPGKWRPMALKVKLGRGSDEPEVEESRMVYMKEEKRLPQPQIAPVEQEEELPPGDFREDKVSFKIQSFGLFGPGPRQAPPKPVSPPKTNEQAQLEANQEKEHGSRSRSRSQRRRSRSRSQSRSRSRGRSHSRSGSRSRSRSGSYRRRRSRSHSGDRRHQNQRYRGGNRHPNQNYHHRGGRYPQRGGFQNRGRGWNNNFNNNRGGYNNRPYNNRPYHNNNNNQGGYDNRRHRGRNRGGYWQQQMQRSYSRSRSRSRTRSRSRSRSRSYSRSVSRSPSRSRSRSRQDNYRGRDRDARDNRDARDASPNGRNDQEQHRNDRESGEREMQHRSPAREEKPGPVPAPAVAITPSASSQSDRRKVGSKWDDGGGDDDEDLVPPGCE</sequence>
<feature type="repeat" description="TPR" evidence="3">
    <location>
        <begin position="301"/>
        <end position="334"/>
    </location>
</feature>
<dbReference type="GO" id="GO:0003676">
    <property type="term" value="F:nucleic acid binding"/>
    <property type="evidence" value="ECO:0007669"/>
    <property type="project" value="InterPro"/>
</dbReference>
<dbReference type="PANTHER" id="PTHR23184">
    <property type="entry name" value="TETRATRICOPEPTIDE REPEAT PROTEIN 14"/>
    <property type="match status" value="1"/>
</dbReference>
<organism evidence="6 7">
    <name type="scientific">Daphnia galeata</name>
    <dbReference type="NCBI Taxonomy" id="27404"/>
    <lineage>
        <taxon>Eukaryota</taxon>
        <taxon>Metazoa</taxon>
        <taxon>Ecdysozoa</taxon>
        <taxon>Arthropoda</taxon>
        <taxon>Crustacea</taxon>
        <taxon>Branchiopoda</taxon>
        <taxon>Diplostraca</taxon>
        <taxon>Cladocera</taxon>
        <taxon>Anomopoda</taxon>
        <taxon>Daphniidae</taxon>
        <taxon>Daphnia</taxon>
    </lineage>
</organism>
<evidence type="ECO:0000256" key="2">
    <source>
        <dbReference type="ARBA" id="ARBA00022803"/>
    </source>
</evidence>
<gene>
    <name evidence="6" type="ORF">DGAL_LOCUS12184</name>
</gene>
<dbReference type="Pfam" id="PF13181">
    <property type="entry name" value="TPR_8"/>
    <property type="match status" value="1"/>
</dbReference>
<feature type="compositionally biased region" description="Basic residues" evidence="4">
    <location>
        <begin position="670"/>
        <end position="687"/>
    </location>
</feature>
<feature type="compositionally biased region" description="Basic residues" evidence="4">
    <location>
        <begin position="497"/>
        <end position="511"/>
    </location>
</feature>
<feature type="compositionally biased region" description="Basic residues" evidence="4">
    <location>
        <begin position="939"/>
        <end position="985"/>
    </location>
</feature>
<dbReference type="SMART" id="SM00028">
    <property type="entry name" value="TPR"/>
    <property type="match status" value="3"/>
</dbReference>
<feature type="compositionally biased region" description="Basic residues" evidence="4">
    <location>
        <begin position="744"/>
        <end position="754"/>
    </location>
</feature>
<name>A0A8J2RUI2_9CRUS</name>
<evidence type="ECO:0000256" key="3">
    <source>
        <dbReference type="PROSITE-ProRule" id="PRU00339"/>
    </source>
</evidence>
<accession>A0A8J2RUI2</accession>
<feature type="compositionally biased region" description="Basic and acidic residues" evidence="4">
    <location>
        <begin position="657"/>
        <end position="669"/>
    </location>
</feature>
<dbReference type="PANTHER" id="PTHR23184:SF9">
    <property type="entry name" value="TETRATRICOPEPTIDE REPEAT PROTEIN 14"/>
    <property type="match status" value="1"/>
</dbReference>
<dbReference type="Gene3D" id="1.25.40.10">
    <property type="entry name" value="Tetratricopeptide repeat domain"/>
    <property type="match status" value="1"/>
</dbReference>
<feature type="region of interest" description="Disordered" evidence="4">
    <location>
        <begin position="737"/>
        <end position="839"/>
    </location>
</feature>
<reference evidence="6" key="1">
    <citation type="submission" date="2021-11" db="EMBL/GenBank/DDBJ databases">
        <authorList>
            <person name="Schell T."/>
        </authorList>
    </citation>
    <scope>NUCLEOTIDE SEQUENCE</scope>
    <source>
        <strain evidence="6">M5</strain>
    </source>
</reference>
<feature type="region of interest" description="Disordered" evidence="4">
    <location>
        <begin position="866"/>
        <end position="1214"/>
    </location>
</feature>
<feature type="compositionally biased region" description="Low complexity" evidence="4">
    <location>
        <begin position="814"/>
        <end position="826"/>
    </location>
</feature>
<feature type="compositionally biased region" description="Basic and acidic residues" evidence="4">
    <location>
        <begin position="1188"/>
        <end position="1199"/>
    </location>
</feature>
<dbReference type="InterPro" id="IPR011990">
    <property type="entry name" value="TPR-like_helical_dom_sf"/>
</dbReference>
<dbReference type="EMBL" id="CAKKLH010000287">
    <property type="protein sequence ID" value="CAH0108779.1"/>
    <property type="molecule type" value="Genomic_DNA"/>
</dbReference>
<dbReference type="AlphaFoldDB" id="A0A8J2RUI2"/>
<feature type="compositionally biased region" description="Basic and acidic residues" evidence="4">
    <location>
        <begin position="1143"/>
        <end position="1170"/>
    </location>
</feature>
<evidence type="ECO:0000256" key="1">
    <source>
        <dbReference type="ARBA" id="ARBA00022737"/>
    </source>
</evidence>
<feature type="region of interest" description="Disordered" evidence="4">
    <location>
        <begin position="652"/>
        <end position="723"/>
    </location>
</feature>
<dbReference type="Pfam" id="PF07719">
    <property type="entry name" value="TPR_2"/>
    <property type="match status" value="1"/>
</dbReference>
<feature type="region of interest" description="Disordered" evidence="4">
    <location>
        <begin position="413"/>
        <end position="523"/>
    </location>
</feature>
<feature type="repeat" description="TPR" evidence="3">
    <location>
        <begin position="335"/>
        <end position="368"/>
    </location>
</feature>
<feature type="repeat" description="TPR" evidence="3">
    <location>
        <begin position="376"/>
        <end position="409"/>
    </location>
</feature>
<evidence type="ECO:0000313" key="7">
    <source>
        <dbReference type="Proteomes" id="UP000789390"/>
    </source>
</evidence>
<dbReference type="OrthoDB" id="1914839at2759"/>
<feature type="compositionally biased region" description="Polar residues" evidence="4">
    <location>
        <begin position="920"/>
        <end position="930"/>
    </location>
</feature>
<feature type="compositionally biased region" description="Basic residues" evidence="4">
    <location>
        <begin position="1082"/>
        <end position="1100"/>
    </location>
</feature>
<dbReference type="InterPro" id="IPR019734">
    <property type="entry name" value="TPR_rpt"/>
</dbReference>
<keyword evidence="1" id="KW-0677">Repeat</keyword>
<dbReference type="PROSITE" id="PS50005">
    <property type="entry name" value="TPR"/>
    <property type="match status" value="3"/>
</dbReference>
<feature type="compositionally biased region" description="Basic and acidic residues" evidence="4">
    <location>
        <begin position="448"/>
        <end position="459"/>
    </location>
</feature>
<evidence type="ECO:0000313" key="6">
    <source>
        <dbReference type="EMBL" id="CAH0108779.1"/>
    </source>
</evidence>
<feature type="compositionally biased region" description="Basic and acidic residues" evidence="4">
    <location>
        <begin position="1116"/>
        <end position="1136"/>
    </location>
</feature>